<keyword evidence="3 10" id="KW-0132">Cell division</keyword>
<dbReference type="Pfam" id="PF02875">
    <property type="entry name" value="Mur_ligase_C"/>
    <property type="match status" value="1"/>
</dbReference>
<evidence type="ECO:0000256" key="10">
    <source>
        <dbReference type="HAMAP-Rule" id="MF_02019"/>
    </source>
</evidence>
<evidence type="ECO:0000256" key="7">
    <source>
        <dbReference type="ARBA" id="ARBA00022984"/>
    </source>
</evidence>
<feature type="domain" description="Mur ligase central" evidence="14">
    <location>
        <begin position="96"/>
        <end position="276"/>
    </location>
</feature>
<dbReference type="GO" id="GO:0047480">
    <property type="term" value="F:UDP-N-acetylmuramoyl-tripeptide-D-alanyl-D-alanine ligase activity"/>
    <property type="evidence" value="ECO:0007669"/>
    <property type="project" value="UniProtKB-UniRule"/>
</dbReference>
<evidence type="ECO:0000313" key="15">
    <source>
        <dbReference type="EMBL" id="AKQ46671.1"/>
    </source>
</evidence>
<evidence type="ECO:0000256" key="1">
    <source>
        <dbReference type="ARBA" id="ARBA00022490"/>
    </source>
</evidence>
<dbReference type="InterPro" id="IPR013221">
    <property type="entry name" value="Mur_ligase_cen"/>
</dbReference>
<reference evidence="15 16" key="1">
    <citation type="submission" date="2015-01" db="EMBL/GenBank/DDBJ databases">
        <title>Rufibacter sp./DG31D/ whole genome sequencing.</title>
        <authorList>
            <person name="Kim M.K."/>
            <person name="Srinivasan S."/>
            <person name="Lee J.-J."/>
        </authorList>
    </citation>
    <scope>NUCLEOTIDE SEQUENCE [LARGE SCALE GENOMIC DNA]</scope>
    <source>
        <strain evidence="15 16">DG31D</strain>
    </source>
</reference>
<dbReference type="GO" id="GO:0009252">
    <property type="term" value="P:peptidoglycan biosynthetic process"/>
    <property type="evidence" value="ECO:0007669"/>
    <property type="project" value="UniProtKB-UniRule"/>
</dbReference>
<evidence type="ECO:0000256" key="11">
    <source>
        <dbReference type="RuleBase" id="RU004136"/>
    </source>
</evidence>
<name>A0A0H4W8A3_9BACT</name>
<evidence type="ECO:0000259" key="14">
    <source>
        <dbReference type="Pfam" id="PF08245"/>
    </source>
</evidence>
<dbReference type="HAMAP" id="MF_02019">
    <property type="entry name" value="MurF"/>
    <property type="match status" value="1"/>
</dbReference>
<feature type="domain" description="Mur ligase C-terminal" evidence="13">
    <location>
        <begin position="300"/>
        <end position="416"/>
    </location>
</feature>
<comment type="pathway">
    <text evidence="10 11">Cell wall biogenesis; peptidoglycan biosynthesis.</text>
</comment>
<dbReference type="InterPro" id="IPR051046">
    <property type="entry name" value="MurCDEF_CellWall_CoF430Synth"/>
</dbReference>
<evidence type="ECO:0000313" key="16">
    <source>
        <dbReference type="Proteomes" id="UP000036458"/>
    </source>
</evidence>
<dbReference type="Proteomes" id="UP000036458">
    <property type="component" value="Chromosome"/>
</dbReference>
<dbReference type="AlphaFoldDB" id="A0A0H4W8A3"/>
<keyword evidence="9 10" id="KW-0961">Cell wall biogenesis/degradation</keyword>
<dbReference type="KEGG" id="ruf:TH63_15240"/>
<dbReference type="SUPFAM" id="SSF63418">
    <property type="entry name" value="MurE/MurF N-terminal domain"/>
    <property type="match status" value="1"/>
</dbReference>
<dbReference type="GO" id="GO:0071555">
    <property type="term" value="P:cell wall organization"/>
    <property type="evidence" value="ECO:0007669"/>
    <property type="project" value="UniProtKB-KW"/>
</dbReference>
<dbReference type="PANTHER" id="PTHR43024:SF1">
    <property type="entry name" value="UDP-N-ACETYLMURAMOYL-TRIPEPTIDE--D-ALANYL-D-ALANINE LIGASE"/>
    <property type="match status" value="1"/>
</dbReference>
<evidence type="ECO:0000256" key="4">
    <source>
        <dbReference type="ARBA" id="ARBA00022741"/>
    </source>
</evidence>
<dbReference type="EMBL" id="CP010777">
    <property type="protein sequence ID" value="AKQ46671.1"/>
    <property type="molecule type" value="Genomic_DNA"/>
</dbReference>
<evidence type="ECO:0000256" key="9">
    <source>
        <dbReference type="ARBA" id="ARBA00023316"/>
    </source>
</evidence>
<dbReference type="UniPathway" id="UPA00219"/>
<evidence type="ECO:0000256" key="5">
    <source>
        <dbReference type="ARBA" id="ARBA00022840"/>
    </source>
</evidence>
<comment type="subcellular location">
    <subcellularLocation>
        <location evidence="10 11">Cytoplasm</location>
    </subcellularLocation>
</comment>
<proteinExistence type="inferred from homology"/>
<evidence type="ECO:0000259" key="13">
    <source>
        <dbReference type="Pfam" id="PF02875"/>
    </source>
</evidence>
<dbReference type="SUPFAM" id="SSF53623">
    <property type="entry name" value="MurD-like peptide ligases, catalytic domain"/>
    <property type="match status" value="1"/>
</dbReference>
<feature type="domain" description="Mur ligase N-terminal catalytic" evidence="12">
    <location>
        <begin position="18"/>
        <end position="82"/>
    </location>
</feature>
<protein>
    <recommendedName>
        <fullName evidence="10 11">UDP-N-acetylmuramoyl-tripeptide--D-alanyl-D-alanine ligase</fullName>
        <ecNumber evidence="10 11">6.3.2.10</ecNumber>
    </recommendedName>
    <alternativeName>
        <fullName evidence="10">D-alanyl-D-alanine-adding enzyme</fullName>
    </alternativeName>
</protein>
<accession>A0A0H4W8A3</accession>
<keyword evidence="8 10" id="KW-0131">Cell cycle</keyword>
<dbReference type="InterPro" id="IPR036565">
    <property type="entry name" value="Mur-like_cat_sf"/>
</dbReference>
<keyword evidence="7 10" id="KW-0573">Peptidoglycan synthesis</keyword>
<dbReference type="InterPro" id="IPR005863">
    <property type="entry name" value="UDP-N-AcMur_synth"/>
</dbReference>
<keyword evidence="5 10" id="KW-0067">ATP-binding</keyword>
<keyword evidence="2 10" id="KW-0436">Ligase</keyword>
<dbReference type="EC" id="6.3.2.10" evidence="10 11"/>
<dbReference type="PANTHER" id="PTHR43024">
    <property type="entry name" value="UDP-N-ACETYLMURAMOYL-TRIPEPTIDE--D-ALANYL-D-ALANINE LIGASE"/>
    <property type="match status" value="1"/>
</dbReference>
<sequence length="428" mass="47219">MAQQLEQLYQKYLECRKVSTDSRAPQDNTLFFALDGPNFKGSQFAQAALDKGARYAVVQDPAITGPKIIQVEDSLKALQELALHHRLQLDIPIIGITGSNGKTTTKELINAVLSQKFNVLCTKGNLNNHIGVPLTLLSIQPEHEMAIIEMGANHPGDIAELCSYALPTHGLITNIGKAHLEGFGSLEGVARTKSELYLHLDKANGIVFVNTSNDHLMRMVRRLANKVTYYSEQDDYSATLLQAAPQVIYRAANGEEVHTHLMGSYNFENMMAAACIGQYFGVPHEQINAAIANYAPTNNRSQIVKKGTNTILLDAYNANPSSMALSVANFAEMASEPKVVILGDMLELGQESEAEHRLLGEQLNRQNFSQVFICGKEMRYAAEVNPDFFYFAEKSALEQWLTDHPIRNSNVLIKGSRGIGLETIVNLL</sequence>
<dbReference type="OrthoDB" id="9801978at2"/>
<dbReference type="GO" id="GO:0051301">
    <property type="term" value="P:cell division"/>
    <property type="evidence" value="ECO:0007669"/>
    <property type="project" value="UniProtKB-KW"/>
</dbReference>
<comment type="function">
    <text evidence="10 11">Involved in cell wall formation. Catalyzes the final step in the synthesis of UDP-N-acetylmuramoyl-pentapeptide, the precursor of murein.</text>
</comment>
<dbReference type="InterPro" id="IPR000713">
    <property type="entry name" value="Mur_ligase_N"/>
</dbReference>
<evidence type="ECO:0000259" key="12">
    <source>
        <dbReference type="Pfam" id="PF01225"/>
    </source>
</evidence>
<dbReference type="GO" id="GO:0005737">
    <property type="term" value="C:cytoplasm"/>
    <property type="evidence" value="ECO:0007669"/>
    <property type="project" value="UniProtKB-SubCell"/>
</dbReference>
<evidence type="ECO:0000256" key="3">
    <source>
        <dbReference type="ARBA" id="ARBA00022618"/>
    </source>
</evidence>
<comment type="catalytic activity">
    <reaction evidence="10 11">
        <text>D-alanyl-D-alanine + UDP-N-acetyl-alpha-D-muramoyl-L-alanyl-gamma-D-glutamyl-meso-2,6-diaminopimelate + ATP = UDP-N-acetyl-alpha-D-muramoyl-L-alanyl-gamma-D-glutamyl-meso-2,6-diaminopimeloyl-D-alanyl-D-alanine + ADP + phosphate + H(+)</text>
        <dbReference type="Rhea" id="RHEA:28374"/>
        <dbReference type="ChEBI" id="CHEBI:15378"/>
        <dbReference type="ChEBI" id="CHEBI:30616"/>
        <dbReference type="ChEBI" id="CHEBI:43474"/>
        <dbReference type="ChEBI" id="CHEBI:57822"/>
        <dbReference type="ChEBI" id="CHEBI:61386"/>
        <dbReference type="ChEBI" id="CHEBI:83905"/>
        <dbReference type="ChEBI" id="CHEBI:456216"/>
        <dbReference type="EC" id="6.3.2.10"/>
    </reaction>
</comment>
<gene>
    <name evidence="10" type="primary">murF</name>
    <name evidence="15" type="ORF">TH63_15240</name>
</gene>
<dbReference type="Pfam" id="PF01225">
    <property type="entry name" value="Mur_ligase"/>
    <property type="match status" value="1"/>
</dbReference>
<dbReference type="RefSeq" id="WP_048921697.1">
    <property type="nucleotide sequence ID" value="NZ_CP010777.1"/>
</dbReference>
<dbReference type="STRING" id="1379910.TH63_15240"/>
<dbReference type="PATRIC" id="fig|1379910.4.peg.3326"/>
<dbReference type="Pfam" id="PF08245">
    <property type="entry name" value="Mur_ligase_M"/>
    <property type="match status" value="1"/>
</dbReference>
<dbReference type="InterPro" id="IPR004101">
    <property type="entry name" value="Mur_ligase_C"/>
</dbReference>
<keyword evidence="16" id="KW-1185">Reference proteome</keyword>
<evidence type="ECO:0000256" key="6">
    <source>
        <dbReference type="ARBA" id="ARBA00022960"/>
    </source>
</evidence>
<dbReference type="InterPro" id="IPR036615">
    <property type="entry name" value="Mur_ligase_C_dom_sf"/>
</dbReference>
<dbReference type="Gene3D" id="3.40.1390.10">
    <property type="entry name" value="MurE/MurF, N-terminal domain"/>
    <property type="match status" value="1"/>
</dbReference>
<feature type="binding site" evidence="10">
    <location>
        <begin position="98"/>
        <end position="104"/>
    </location>
    <ligand>
        <name>ATP</name>
        <dbReference type="ChEBI" id="CHEBI:30616"/>
    </ligand>
</feature>
<dbReference type="Gene3D" id="3.40.1190.10">
    <property type="entry name" value="Mur-like, catalytic domain"/>
    <property type="match status" value="1"/>
</dbReference>
<evidence type="ECO:0000256" key="8">
    <source>
        <dbReference type="ARBA" id="ARBA00023306"/>
    </source>
</evidence>
<dbReference type="NCBIfam" id="TIGR01143">
    <property type="entry name" value="murF"/>
    <property type="match status" value="1"/>
</dbReference>
<dbReference type="SUPFAM" id="SSF53244">
    <property type="entry name" value="MurD-like peptide ligases, peptide-binding domain"/>
    <property type="match status" value="1"/>
</dbReference>
<keyword evidence="4 10" id="KW-0547">Nucleotide-binding</keyword>
<evidence type="ECO:0000256" key="2">
    <source>
        <dbReference type="ARBA" id="ARBA00022598"/>
    </source>
</evidence>
<dbReference type="GO" id="GO:0008766">
    <property type="term" value="F:UDP-N-acetylmuramoylalanyl-D-glutamyl-2,6-diaminopimelate-D-alanyl-D-alanine ligase activity"/>
    <property type="evidence" value="ECO:0007669"/>
    <property type="project" value="RHEA"/>
</dbReference>
<keyword evidence="1 10" id="KW-0963">Cytoplasm</keyword>
<dbReference type="InterPro" id="IPR035911">
    <property type="entry name" value="MurE/MurF_N"/>
</dbReference>
<comment type="similarity">
    <text evidence="10">Belongs to the MurCDEF family. MurF subfamily.</text>
</comment>
<dbReference type="Gene3D" id="3.90.190.20">
    <property type="entry name" value="Mur ligase, C-terminal domain"/>
    <property type="match status" value="1"/>
</dbReference>
<dbReference type="GO" id="GO:0008360">
    <property type="term" value="P:regulation of cell shape"/>
    <property type="evidence" value="ECO:0007669"/>
    <property type="project" value="UniProtKB-KW"/>
</dbReference>
<keyword evidence="6 10" id="KW-0133">Cell shape</keyword>
<dbReference type="GO" id="GO:0005524">
    <property type="term" value="F:ATP binding"/>
    <property type="evidence" value="ECO:0007669"/>
    <property type="project" value="UniProtKB-UniRule"/>
</dbReference>
<organism evidence="15 16">
    <name type="scientific">Rufibacter radiotolerans</name>
    <dbReference type="NCBI Taxonomy" id="1379910"/>
    <lineage>
        <taxon>Bacteria</taxon>
        <taxon>Pseudomonadati</taxon>
        <taxon>Bacteroidota</taxon>
        <taxon>Cytophagia</taxon>
        <taxon>Cytophagales</taxon>
        <taxon>Hymenobacteraceae</taxon>
        <taxon>Rufibacter</taxon>
    </lineage>
</organism>